<dbReference type="Gene3D" id="3.30.750.24">
    <property type="entry name" value="STAS domain"/>
    <property type="match status" value="1"/>
</dbReference>
<dbReference type="SUPFAM" id="SSF52091">
    <property type="entry name" value="SpoIIaa-like"/>
    <property type="match status" value="1"/>
</dbReference>
<reference evidence="4 5" key="1">
    <citation type="journal article" date="2017" name="Int. J. Syst. Evol. Microbiol.">
        <title>Ramlibacter alkalitolerans sp. nov., alkali-tolerant bacterium isolated from soil of ginseng.</title>
        <authorList>
            <person name="Lee D.H."/>
            <person name="Cha C.J."/>
        </authorList>
    </citation>
    <scope>NUCLEOTIDE SEQUENCE [LARGE SCALE GENOMIC DNA]</scope>
    <source>
        <strain evidence="4 5">KACC 19305</strain>
    </source>
</reference>
<comment type="similarity">
    <text evidence="1 2">Belongs to the anti-sigma-factor antagonist family.</text>
</comment>
<comment type="caution">
    <text evidence="4">The sequence shown here is derived from an EMBL/GenBank/DDBJ whole genome shotgun (WGS) entry which is preliminary data.</text>
</comment>
<dbReference type="InterPro" id="IPR036513">
    <property type="entry name" value="STAS_dom_sf"/>
</dbReference>
<gene>
    <name evidence="4" type="ORF">JI746_04665</name>
</gene>
<protein>
    <recommendedName>
        <fullName evidence="2">Anti-sigma factor antagonist</fullName>
    </recommendedName>
</protein>
<evidence type="ECO:0000259" key="3">
    <source>
        <dbReference type="PROSITE" id="PS50801"/>
    </source>
</evidence>
<proteinExistence type="inferred from homology"/>
<evidence type="ECO:0000256" key="2">
    <source>
        <dbReference type="RuleBase" id="RU003749"/>
    </source>
</evidence>
<dbReference type="CDD" id="cd07043">
    <property type="entry name" value="STAS_anti-anti-sigma_factors"/>
    <property type="match status" value="1"/>
</dbReference>
<dbReference type="InterPro" id="IPR003658">
    <property type="entry name" value="Anti-sigma_ant"/>
</dbReference>
<dbReference type="EMBL" id="JAEQND010000002">
    <property type="protein sequence ID" value="MBL0424394.1"/>
    <property type="molecule type" value="Genomic_DNA"/>
</dbReference>
<dbReference type="RefSeq" id="WP_201687621.1">
    <property type="nucleotide sequence ID" value="NZ_JAEQND010000002.1"/>
</dbReference>
<dbReference type="PANTHER" id="PTHR33495:SF2">
    <property type="entry name" value="ANTI-SIGMA FACTOR ANTAGONIST TM_1081-RELATED"/>
    <property type="match status" value="1"/>
</dbReference>
<evidence type="ECO:0000256" key="1">
    <source>
        <dbReference type="ARBA" id="ARBA00009013"/>
    </source>
</evidence>
<organism evidence="4 5">
    <name type="scientific">Ramlibacter alkalitolerans</name>
    <dbReference type="NCBI Taxonomy" id="2039631"/>
    <lineage>
        <taxon>Bacteria</taxon>
        <taxon>Pseudomonadati</taxon>
        <taxon>Pseudomonadota</taxon>
        <taxon>Betaproteobacteria</taxon>
        <taxon>Burkholderiales</taxon>
        <taxon>Comamonadaceae</taxon>
        <taxon>Ramlibacter</taxon>
    </lineage>
</organism>
<name>A0ABS1JJI5_9BURK</name>
<feature type="domain" description="STAS" evidence="3">
    <location>
        <begin position="22"/>
        <end position="111"/>
    </location>
</feature>
<keyword evidence="5" id="KW-1185">Reference proteome</keyword>
<dbReference type="PANTHER" id="PTHR33495">
    <property type="entry name" value="ANTI-SIGMA FACTOR ANTAGONIST TM_1081-RELATED-RELATED"/>
    <property type="match status" value="1"/>
</dbReference>
<dbReference type="PROSITE" id="PS50801">
    <property type="entry name" value="STAS"/>
    <property type="match status" value="1"/>
</dbReference>
<dbReference type="Pfam" id="PF01740">
    <property type="entry name" value="STAS"/>
    <property type="match status" value="1"/>
</dbReference>
<dbReference type="Proteomes" id="UP000622707">
    <property type="component" value="Unassembled WGS sequence"/>
</dbReference>
<dbReference type="NCBIfam" id="TIGR00377">
    <property type="entry name" value="ant_ant_sig"/>
    <property type="match status" value="1"/>
</dbReference>
<accession>A0ABS1JJI5</accession>
<sequence length="113" mass="11739">MDLLAVSRERGIAVVAPAVKRLDAAVAPAFRQAVLALVEAGETRLVLDLQGLEFLDSSGLGAMVSILKGLGSRGALAVCGVHGAVQSLFQLTRMDKVFVIVPGRDEAVTRLAG</sequence>
<evidence type="ECO:0000313" key="5">
    <source>
        <dbReference type="Proteomes" id="UP000622707"/>
    </source>
</evidence>
<dbReference type="InterPro" id="IPR002645">
    <property type="entry name" value="STAS_dom"/>
</dbReference>
<evidence type="ECO:0000313" key="4">
    <source>
        <dbReference type="EMBL" id="MBL0424394.1"/>
    </source>
</evidence>